<dbReference type="STRING" id="229921.ADN01_13535"/>
<comment type="cofactor">
    <cofactor evidence="2">
        <name>Mg(2+)</name>
        <dbReference type="ChEBI" id="CHEBI:18420"/>
    </cofactor>
</comment>
<keyword evidence="10" id="KW-0238">DNA-binding</keyword>
<dbReference type="PROSITE" id="PS50880">
    <property type="entry name" value="TOPRIM"/>
    <property type="match status" value="1"/>
</dbReference>
<evidence type="ECO:0000256" key="6">
    <source>
        <dbReference type="ARBA" id="ARBA00022741"/>
    </source>
</evidence>
<dbReference type="OrthoDB" id="9802808at2"/>
<keyword evidence="11" id="KW-0413">Isomerase</keyword>
<dbReference type="EMBL" id="LGCM01000046">
    <property type="protein sequence ID" value="KPL79712.1"/>
    <property type="molecule type" value="Genomic_DNA"/>
</dbReference>
<evidence type="ECO:0000256" key="2">
    <source>
        <dbReference type="ARBA" id="ARBA00001946"/>
    </source>
</evidence>
<dbReference type="PRINTS" id="PR00418">
    <property type="entry name" value="TPI2FAMILY"/>
</dbReference>
<dbReference type="Gene3D" id="3.40.50.670">
    <property type="match status" value="1"/>
</dbReference>
<dbReference type="InterPro" id="IPR014721">
    <property type="entry name" value="Ribsml_uS5_D2-typ_fold_subgr"/>
</dbReference>
<dbReference type="Gene3D" id="3.30.230.10">
    <property type="match status" value="1"/>
</dbReference>
<dbReference type="PRINTS" id="PR01159">
    <property type="entry name" value="DNAGYRASEB"/>
</dbReference>
<dbReference type="InterPro" id="IPR013506">
    <property type="entry name" value="Topo_IIA_bsu_dom2"/>
</dbReference>
<dbReference type="Pfam" id="PF02518">
    <property type="entry name" value="HATPase_c"/>
    <property type="match status" value="1"/>
</dbReference>
<evidence type="ECO:0000256" key="9">
    <source>
        <dbReference type="ARBA" id="ARBA00023029"/>
    </source>
</evidence>
<dbReference type="InterPro" id="IPR000565">
    <property type="entry name" value="Topo_IIA_B"/>
</dbReference>
<keyword evidence="8" id="KW-0460">Magnesium</keyword>
<dbReference type="InterPro" id="IPR002288">
    <property type="entry name" value="DNA_gyrase_B_C"/>
</dbReference>
<dbReference type="CDD" id="cd00822">
    <property type="entry name" value="TopoII_Trans_DNA_gyrase"/>
    <property type="match status" value="1"/>
</dbReference>
<gene>
    <name evidence="13" type="ORF">ADN01_13535</name>
</gene>
<reference evidence="13 14" key="1">
    <citation type="submission" date="2015-07" db="EMBL/GenBank/DDBJ databases">
        <title>Genome sequence of Levilinea saccharolytica DSM 16555.</title>
        <authorList>
            <person name="Hemp J."/>
            <person name="Ward L.M."/>
            <person name="Pace L.A."/>
            <person name="Fischer W.W."/>
        </authorList>
    </citation>
    <scope>NUCLEOTIDE SEQUENCE [LARGE SCALE GENOMIC DNA]</scope>
    <source>
        <strain evidence="13 14">KIBI-1</strain>
    </source>
</reference>
<dbReference type="Pfam" id="PF01751">
    <property type="entry name" value="Toprim"/>
    <property type="match status" value="1"/>
</dbReference>
<dbReference type="InterPro" id="IPR006171">
    <property type="entry name" value="TOPRIM_dom"/>
</dbReference>
<evidence type="ECO:0000256" key="8">
    <source>
        <dbReference type="ARBA" id="ARBA00022842"/>
    </source>
</evidence>
<evidence type="ECO:0000313" key="13">
    <source>
        <dbReference type="EMBL" id="KPL79712.1"/>
    </source>
</evidence>
<proteinExistence type="inferred from homology"/>
<dbReference type="InterPro" id="IPR018522">
    <property type="entry name" value="TopoIIA_CS"/>
</dbReference>
<dbReference type="SUPFAM" id="SSF54211">
    <property type="entry name" value="Ribosomal protein S5 domain 2-like"/>
    <property type="match status" value="1"/>
</dbReference>
<dbReference type="SMART" id="SM00387">
    <property type="entry name" value="HATPase_c"/>
    <property type="match status" value="1"/>
</dbReference>
<dbReference type="InterPro" id="IPR013760">
    <property type="entry name" value="Topo_IIA-like_dom_sf"/>
</dbReference>
<keyword evidence="7" id="KW-0067">ATP-binding</keyword>
<dbReference type="GO" id="GO:0006265">
    <property type="term" value="P:DNA topological change"/>
    <property type="evidence" value="ECO:0007669"/>
    <property type="project" value="InterPro"/>
</dbReference>
<dbReference type="InterPro" id="IPR013759">
    <property type="entry name" value="Topo_IIA_B_C"/>
</dbReference>
<name>A0A0P6XBV8_9CHLR</name>
<comment type="similarity">
    <text evidence="3">Belongs to the type II topoisomerase GyrB family.</text>
</comment>
<accession>A0A0P6XBV8</accession>
<feature type="domain" description="Toprim" evidence="12">
    <location>
        <begin position="480"/>
        <end position="594"/>
    </location>
</feature>
<evidence type="ECO:0000256" key="11">
    <source>
        <dbReference type="ARBA" id="ARBA00023235"/>
    </source>
</evidence>
<dbReference type="InterPro" id="IPR036890">
    <property type="entry name" value="HATPase_C_sf"/>
</dbReference>
<dbReference type="InterPro" id="IPR020568">
    <property type="entry name" value="Ribosomal_Su5_D2-typ_SF"/>
</dbReference>
<evidence type="ECO:0000256" key="3">
    <source>
        <dbReference type="ARBA" id="ARBA00010708"/>
    </source>
</evidence>
<evidence type="ECO:0000256" key="7">
    <source>
        <dbReference type="ARBA" id="ARBA00022840"/>
    </source>
</evidence>
<dbReference type="SMART" id="SM00433">
    <property type="entry name" value="TOP2c"/>
    <property type="match status" value="1"/>
</dbReference>
<dbReference type="SUPFAM" id="SSF55874">
    <property type="entry name" value="ATPase domain of HSP90 chaperone/DNA topoisomerase II/histidine kinase"/>
    <property type="match status" value="1"/>
</dbReference>
<evidence type="ECO:0000259" key="12">
    <source>
        <dbReference type="PROSITE" id="PS50880"/>
    </source>
</evidence>
<sequence>MVKYSADQIIELEFLEAVRRRPGMYIGNNNTHGLHHILLEVVDNAVDECMAGYADLIRVTIFRDGTVTVEDNGRGIPIDFKAESGMSAMTQVLLKPHAGGKFGGDESAYSSSGGLHGIGLKCTNAFSSLLQVESRRHGLAFRQVFSEGGLPKTEVEIFDASGKVGEINAETALRLDRKEMATALEVKGKKVPVQTITGQRSGFSLTFRPNRAWFAREMDWPNPEQSVPWDAERLDTRFRQIAHLYPGVRIEFHDQRDVRSEPRVYFSKNGLVDYIAYLNEGLDPLHKPILFRDKSEIDTESGKQTVEIEVAIQYAGEETQIYSFVNAIPTPLGGTHVTAFKAGLTKAVKQFAVSKKLFKGEEDVRGDDALLGLTAIVKVTMTGTPQFLSQTKESLTSPEVHGPVLSGTYNYMSDYLEKNIPIGKVIVNQAVAAARGREAATQARRLVIKKSAMDAGEYVLGKLADIQRRGGNPVVPLEHTALYLVEGDSAGGSCKQGRDSRYHAILPLRGKIPNVEKMNINEILKNREIAAIIAAVGSGVGADCDISSMRYGRISVLVDADVDGSHIATLLATLFWRTMRPVIEQGRFFVARPPLYLLRNSKTKEERYAYTETERADCEQEWKSQNYTIQRYKGLGEMNPEQLRETVFFMPGSSAEKGRRSRAAQAAERQLTAADFSQRDLRMVIEDVHRTRSLIERLMGSEVGPRKDWLMNVDWSEED</sequence>
<dbReference type="CDD" id="cd01030">
    <property type="entry name" value="TOPRIM_TopoIIA_like"/>
    <property type="match status" value="1"/>
</dbReference>
<dbReference type="PANTHER" id="PTHR45866:SF1">
    <property type="entry name" value="DNA GYRASE SUBUNIT B, MITOCHONDRIAL"/>
    <property type="match status" value="1"/>
</dbReference>
<dbReference type="PROSITE" id="PS00177">
    <property type="entry name" value="TOPOISOMERASE_II"/>
    <property type="match status" value="1"/>
</dbReference>
<dbReference type="SUPFAM" id="SSF56719">
    <property type="entry name" value="Type II DNA topoisomerase"/>
    <property type="match status" value="1"/>
</dbReference>
<dbReference type="Gene3D" id="3.30.565.10">
    <property type="entry name" value="Histidine kinase-like ATPase, C-terminal domain"/>
    <property type="match status" value="1"/>
</dbReference>
<evidence type="ECO:0000256" key="1">
    <source>
        <dbReference type="ARBA" id="ARBA00000185"/>
    </source>
</evidence>
<dbReference type="AlphaFoldDB" id="A0A0P6XBV8"/>
<keyword evidence="14" id="KW-1185">Reference proteome</keyword>
<dbReference type="PATRIC" id="fig|229921.5.peg.842"/>
<comment type="catalytic activity">
    <reaction evidence="1">
        <text>ATP-dependent breakage, passage and rejoining of double-stranded DNA.</text>
        <dbReference type="EC" id="5.6.2.2"/>
    </reaction>
</comment>
<evidence type="ECO:0000256" key="5">
    <source>
        <dbReference type="ARBA" id="ARBA00022723"/>
    </source>
</evidence>
<organism evidence="13 14">
    <name type="scientific">Levilinea saccharolytica</name>
    <dbReference type="NCBI Taxonomy" id="229921"/>
    <lineage>
        <taxon>Bacteria</taxon>
        <taxon>Bacillati</taxon>
        <taxon>Chloroflexota</taxon>
        <taxon>Anaerolineae</taxon>
        <taxon>Anaerolineales</taxon>
        <taxon>Anaerolineaceae</taxon>
        <taxon>Levilinea</taxon>
    </lineage>
</organism>
<comment type="caution">
    <text evidence="13">The sequence shown here is derived from an EMBL/GenBank/DDBJ whole genome shotgun (WGS) entry which is preliminary data.</text>
</comment>
<evidence type="ECO:0000313" key="14">
    <source>
        <dbReference type="Proteomes" id="UP000050501"/>
    </source>
</evidence>
<dbReference type="GO" id="GO:0003677">
    <property type="term" value="F:DNA binding"/>
    <property type="evidence" value="ECO:0007669"/>
    <property type="project" value="UniProtKB-KW"/>
</dbReference>
<dbReference type="EC" id="5.6.2.2" evidence="4"/>
<dbReference type="GO" id="GO:0005524">
    <property type="term" value="F:ATP binding"/>
    <property type="evidence" value="ECO:0007669"/>
    <property type="project" value="UniProtKB-KW"/>
</dbReference>
<dbReference type="Pfam" id="PF00204">
    <property type="entry name" value="DNA_gyraseB"/>
    <property type="match status" value="1"/>
</dbReference>
<dbReference type="GO" id="GO:0046872">
    <property type="term" value="F:metal ion binding"/>
    <property type="evidence" value="ECO:0007669"/>
    <property type="project" value="UniProtKB-KW"/>
</dbReference>
<protein>
    <recommendedName>
        <fullName evidence="4">DNA topoisomerase (ATP-hydrolyzing)</fullName>
        <ecNumber evidence="4">5.6.2.2</ecNumber>
    </recommendedName>
</protein>
<dbReference type="InterPro" id="IPR001241">
    <property type="entry name" value="Topo_IIA"/>
</dbReference>
<evidence type="ECO:0000256" key="4">
    <source>
        <dbReference type="ARBA" id="ARBA00012895"/>
    </source>
</evidence>
<evidence type="ECO:0000256" key="10">
    <source>
        <dbReference type="ARBA" id="ARBA00023125"/>
    </source>
</evidence>
<keyword evidence="9" id="KW-0799">Topoisomerase</keyword>
<dbReference type="InterPro" id="IPR003594">
    <property type="entry name" value="HATPase_dom"/>
</dbReference>
<keyword evidence="6" id="KW-0547">Nucleotide-binding</keyword>
<keyword evidence="5" id="KW-0479">Metal-binding</keyword>
<dbReference type="RefSeq" id="WP_062417444.1">
    <property type="nucleotide sequence ID" value="NZ_DF967974.1"/>
</dbReference>
<dbReference type="PANTHER" id="PTHR45866">
    <property type="entry name" value="DNA GYRASE/TOPOISOMERASE SUBUNIT B"/>
    <property type="match status" value="1"/>
</dbReference>
<dbReference type="Pfam" id="PF00986">
    <property type="entry name" value="DNA_gyraseB_C"/>
    <property type="match status" value="1"/>
</dbReference>
<dbReference type="GO" id="GO:0034335">
    <property type="term" value="F:DNA negative supercoiling activity"/>
    <property type="evidence" value="ECO:0007669"/>
    <property type="project" value="UniProtKB-ARBA"/>
</dbReference>
<dbReference type="Proteomes" id="UP000050501">
    <property type="component" value="Unassembled WGS sequence"/>
</dbReference>